<dbReference type="AlphaFoldDB" id="A0A8X7BGS4"/>
<proteinExistence type="predicted"/>
<evidence type="ECO:0000313" key="1">
    <source>
        <dbReference type="EMBL" id="GFY31096.1"/>
    </source>
</evidence>
<sequence length="83" mass="9147">MEILSQRTCKHIMASIHHRTTDAIGSSFPFEAMQIRNKWVMACPELHESTGMATGLVILDGDQVKTMTPDLVPGSPVFYTAPT</sequence>
<keyword evidence="2" id="KW-1185">Reference proteome</keyword>
<name>A0A8X7BGS4_TRICX</name>
<protein>
    <submittedName>
        <fullName evidence="1">Uncharacterized protein</fullName>
    </submittedName>
</protein>
<accession>A0A8X7BGS4</accession>
<comment type="caution">
    <text evidence="1">The sequence shown here is derived from an EMBL/GenBank/DDBJ whole genome shotgun (WGS) entry which is preliminary data.</text>
</comment>
<organism evidence="1 2">
    <name type="scientific">Trichonephila clavipes</name>
    <name type="common">Golden silk orbweaver</name>
    <name type="synonym">Nephila clavipes</name>
    <dbReference type="NCBI Taxonomy" id="2585209"/>
    <lineage>
        <taxon>Eukaryota</taxon>
        <taxon>Metazoa</taxon>
        <taxon>Ecdysozoa</taxon>
        <taxon>Arthropoda</taxon>
        <taxon>Chelicerata</taxon>
        <taxon>Arachnida</taxon>
        <taxon>Araneae</taxon>
        <taxon>Araneomorphae</taxon>
        <taxon>Entelegynae</taxon>
        <taxon>Araneoidea</taxon>
        <taxon>Nephilidae</taxon>
        <taxon>Trichonephila</taxon>
    </lineage>
</organism>
<dbReference type="Proteomes" id="UP000887159">
    <property type="component" value="Unassembled WGS sequence"/>
</dbReference>
<evidence type="ECO:0000313" key="2">
    <source>
        <dbReference type="Proteomes" id="UP000887159"/>
    </source>
</evidence>
<reference evidence="1" key="1">
    <citation type="submission" date="2020-08" db="EMBL/GenBank/DDBJ databases">
        <title>Multicomponent nature underlies the extraordinary mechanical properties of spider dragline silk.</title>
        <authorList>
            <person name="Kono N."/>
            <person name="Nakamura H."/>
            <person name="Mori M."/>
            <person name="Yoshida Y."/>
            <person name="Ohtoshi R."/>
            <person name="Malay A.D."/>
            <person name="Moran D.A.P."/>
            <person name="Tomita M."/>
            <person name="Numata K."/>
            <person name="Arakawa K."/>
        </authorList>
    </citation>
    <scope>NUCLEOTIDE SEQUENCE</scope>
</reference>
<gene>
    <name evidence="1" type="ORF">TNCV_4360031</name>
</gene>
<dbReference type="EMBL" id="BMAU01021396">
    <property type="protein sequence ID" value="GFY31096.1"/>
    <property type="molecule type" value="Genomic_DNA"/>
</dbReference>